<protein>
    <submittedName>
        <fullName evidence="2">Uncharacterized protein</fullName>
    </submittedName>
</protein>
<sequence>MWGWLHDNSTTLQVLVSLLSTCVWITYLHVFLSSYRRQTRSSLMISREGARDLKARCIVSNMGSEAAFLMDVLVEFETEGKKFTTSVIDRLELQGAEGDTSKTGSAQGPMASGSYVDIGSFEDILTRAHRQFDSADFTRDILRTRLIAIAATSQARDLVAACRGFEFIFGTEGSVVHVRPIEIAAKQIRSRRKRKSLRRLLEKIQRDEVLNRSVSPELIGRPGAEN</sequence>
<gene>
    <name evidence="2" type="ORF">EDD52_10894</name>
</gene>
<keyword evidence="1" id="KW-0472">Membrane</keyword>
<organism evidence="2 3">
    <name type="scientific">Primorskyibacter sedentarius</name>
    <dbReference type="NCBI Taxonomy" id="745311"/>
    <lineage>
        <taxon>Bacteria</taxon>
        <taxon>Pseudomonadati</taxon>
        <taxon>Pseudomonadota</taxon>
        <taxon>Alphaproteobacteria</taxon>
        <taxon>Rhodobacterales</taxon>
        <taxon>Roseobacteraceae</taxon>
        <taxon>Primorskyibacter</taxon>
    </lineage>
</organism>
<dbReference type="Proteomes" id="UP000295696">
    <property type="component" value="Unassembled WGS sequence"/>
</dbReference>
<name>A0A4R3JA18_9RHOB</name>
<keyword evidence="1" id="KW-0812">Transmembrane</keyword>
<keyword evidence="1" id="KW-1133">Transmembrane helix</keyword>
<accession>A0A4R3JA18</accession>
<keyword evidence="3" id="KW-1185">Reference proteome</keyword>
<feature type="transmembrane region" description="Helical" evidence="1">
    <location>
        <begin position="12"/>
        <end position="32"/>
    </location>
</feature>
<dbReference type="RefSeq" id="WP_132245416.1">
    <property type="nucleotide sequence ID" value="NZ_SLZU01000008.1"/>
</dbReference>
<evidence type="ECO:0000256" key="1">
    <source>
        <dbReference type="SAM" id="Phobius"/>
    </source>
</evidence>
<dbReference type="OrthoDB" id="7406133at2"/>
<evidence type="ECO:0000313" key="2">
    <source>
        <dbReference type="EMBL" id="TCS62799.1"/>
    </source>
</evidence>
<comment type="caution">
    <text evidence="2">The sequence shown here is derived from an EMBL/GenBank/DDBJ whole genome shotgun (WGS) entry which is preliminary data.</text>
</comment>
<reference evidence="2 3" key="1">
    <citation type="submission" date="2019-03" db="EMBL/GenBank/DDBJ databases">
        <title>Genomic Encyclopedia of Type Strains, Phase IV (KMG-IV): sequencing the most valuable type-strain genomes for metagenomic binning, comparative biology and taxonomic classification.</title>
        <authorList>
            <person name="Goeker M."/>
        </authorList>
    </citation>
    <scope>NUCLEOTIDE SEQUENCE [LARGE SCALE GENOMIC DNA]</scope>
    <source>
        <strain evidence="2 3">DSM 104836</strain>
    </source>
</reference>
<dbReference type="AlphaFoldDB" id="A0A4R3JA18"/>
<dbReference type="EMBL" id="SLZU01000008">
    <property type="protein sequence ID" value="TCS62799.1"/>
    <property type="molecule type" value="Genomic_DNA"/>
</dbReference>
<proteinExistence type="predicted"/>
<evidence type="ECO:0000313" key="3">
    <source>
        <dbReference type="Proteomes" id="UP000295696"/>
    </source>
</evidence>